<protein>
    <submittedName>
        <fullName evidence="3">DHH family phosphoesterase</fullName>
    </submittedName>
</protein>
<dbReference type="AlphaFoldDB" id="A0AA48HVM7"/>
<dbReference type="InterPro" id="IPR001667">
    <property type="entry name" value="DDH_dom"/>
</dbReference>
<feature type="domain" description="DHHA1" evidence="2">
    <location>
        <begin position="239"/>
        <end position="301"/>
    </location>
</feature>
<dbReference type="Pfam" id="PF01368">
    <property type="entry name" value="DHH"/>
    <property type="match status" value="1"/>
</dbReference>
<organism evidence="3">
    <name type="scientific">Candidatus Improbicoccus pseudotrichonymphae</name>
    <dbReference type="NCBI Taxonomy" id="3033792"/>
    <lineage>
        <taxon>Bacteria</taxon>
        <taxon>Bacillati</taxon>
        <taxon>Bacillota</taxon>
        <taxon>Clostridia</taxon>
        <taxon>Candidatus Improbicoccus</taxon>
    </lineage>
</organism>
<dbReference type="PANTHER" id="PTHR47618:SF1">
    <property type="entry name" value="BIFUNCTIONAL OLIGORIBONUCLEASE AND PAP PHOSPHATASE NRNA"/>
    <property type="match status" value="1"/>
</dbReference>
<dbReference type="InterPro" id="IPR051319">
    <property type="entry name" value="Oligoribo/pAp-PDE_c-di-AMP_PDE"/>
</dbReference>
<dbReference type="InterPro" id="IPR038763">
    <property type="entry name" value="DHH_sf"/>
</dbReference>
<dbReference type="Gene3D" id="3.90.1640.10">
    <property type="entry name" value="inorganic pyrophosphatase (n-terminal core)"/>
    <property type="match status" value="1"/>
</dbReference>
<accession>A0AA48HVM7</accession>
<dbReference type="Proteomes" id="UP001337580">
    <property type="component" value="Chromosome"/>
</dbReference>
<reference evidence="3" key="1">
    <citation type="journal article" date="2023" name="ISME J.">
        <title>Emergence of putative energy parasites within Clostridia revealed by genome analysis of a novel endosymbiotic clade.</title>
        <authorList>
            <person name="Takahashi K."/>
            <person name="Kuwahara H."/>
            <person name="Horikawa Y."/>
            <person name="Izawa K."/>
            <person name="Kato D."/>
            <person name="Inagaki T."/>
            <person name="Yuki M."/>
            <person name="Ohkuma M."/>
            <person name="Hongoh Y."/>
        </authorList>
    </citation>
    <scope>NUCLEOTIDE SEQUENCE</scope>
    <source>
        <strain evidence="3">CfP3-15</strain>
    </source>
</reference>
<sequence length="312" mass="35748">MNVKKFGKIIEIISKCNDFCILSHLRPDGDSIGSSMALYLALKKLKKRVCVVVPEEAYIKYDFLLRYLDTRKSKKKTIISIDTADISLLYNPENLKIDICIDHHITNKGYAKLNYINCISASNSINIYHLLENMKVKIDRKIAECIFTGILTDTARYKNLNVNEEVFKISSILYPMINYNNLNKKIFKQTKFFFDLKCKILSRVEYFFDDKCSVCTIRLKTMNKCKEKCGELDVASSTLVIENVMIAVTIKEESENFFKVSVRSNGDLSVLELCRIFKGGGHKNAGGFFVKGELSEIKQKILSSIKLNIENF</sequence>
<feature type="domain" description="DDH" evidence="1">
    <location>
        <begin position="19"/>
        <end position="150"/>
    </location>
</feature>
<proteinExistence type="predicted"/>
<evidence type="ECO:0000259" key="1">
    <source>
        <dbReference type="Pfam" id="PF01368"/>
    </source>
</evidence>
<dbReference type="SUPFAM" id="SSF64182">
    <property type="entry name" value="DHH phosphoesterases"/>
    <property type="match status" value="1"/>
</dbReference>
<dbReference type="Pfam" id="PF02272">
    <property type="entry name" value="DHHA1"/>
    <property type="match status" value="1"/>
</dbReference>
<dbReference type="KEGG" id="ips:CfP315_0811"/>
<dbReference type="Gene3D" id="3.10.310.30">
    <property type="match status" value="1"/>
</dbReference>
<dbReference type="GO" id="GO:0003676">
    <property type="term" value="F:nucleic acid binding"/>
    <property type="evidence" value="ECO:0007669"/>
    <property type="project" value="InterPro"/>
</dbReference>
<dbReference type="PANTHER" id="PTHR47618">
    <property type="entry name" value="BIFUNCTIONAL OLIGORIBONUCLEASE AND PAP PHOSPHATASE NRNA"/>
    <property type="match status" value="1"/>
</dbReference>
<evidence type="ECO:0000313" key="3">
    <source>
        <dbReference type="EMBL" id="BED92208.1"/>
    </source>
</evidence>
<dbReference type="EMBL" id="AP027924">
    <property type="protein sequence ID" value="BED92208.1"/>
    <property type="molecule type" value="Genomic_DNA"/>
</dbReference>
<name>A0AA48HVM7_9FIRM</name>
<evidence type="ECO:0000259" key="2">
    <source>
        <dbReference type="Pfam" id="PF02272"/>
    </source>
</evidence>
<dbReference type="InterPro" id="IPR003156">
    <property type="entry name" value="DHHA1_dom"/>
</dbReference>
<gene>
    <name evidence="3" type="ORF">CfP315_0811</name>
</gene>